<proteinExistence type="predicted"/>
<evidence type="ECO:0000313" key="2">
    <source>
        <dbReference type="Proteomes" id="UP001152592"/>
    </source>
</evidence>
<protein>
    <recommendedName>
        <fullName evidence="3">Nucleoside phosphorylase domain-containing protein</fullName>
    </recommendedName>
</protein>
<dbReference type="OrthoDB" id="7875889at2759"/>
<dbReference type="InterPro" id="IPR035994">
    <property type="entry name" value="Nucleoside_phosphorylase_sf"/>
</dbReference>
<evidence type="ECO:0000313" key="1">
    <source>
        <dbReference type="EMBL" id="CAG8372470.1"/>
    </source>
</evidence>
<dbReference type="GO" id="GO:0003824">
    <property type="term" value="F:catalytic activity"/>
    <property type="evidence" value="ECO:0007669"/>
    <property type="project" value="InterPro"/>
</dbReference>
<evidence type="ECO:0008006" key="3">
    <source>
        <dbReference type="Google" id="ProtNLM"/>
    </source>
</evidence>
<sequence length="114" mass="12191">MAARPSLCHNDYTVGWIRALSLEMAAAKLMLDAIYPGLPRLPTDYNTYILGNIGDHNIVIAGLLSGAYGNVLAATVAMQLRLSFHSIRFGLMVGIGGGILSSKVDIRLSDIMVS</sequence>
<comment type="caution">
    <text evidence="1">The sequence shown here is derived from an EMBL/GenBank/DDBJ whole genome shotgun (WGS) entry which is preliminary data.</text>
</comment>
<dbReference type="SUPFAM" id="SSF53167">
    <property type="entry name" value="Purine and uridine phosphorylases"/>
    <property type="match status" value="1"/>
</dbReference>
<dbReference type="EMBL" id="CAJVPD010000228">
    <property type="protein sequence ID" value="CAG8372470.1"/>
    <property type="molecule type" value="Genomic_DNA"/>
</dbReference>
<dbReference type="AlphaFoldDB" id="A0A9W4J6B6"/>
<reference evidence="1" key="1">
    <citation type="submission" date="2021-07" db="EMBL/GenBank/DDBJ databases">
        <authorList>
            <person name="Branca A.L. A."/>
        </authorList>
    </citation>
    <scope>NUCLEOTIDE SEQUENCE</scope>
</reference>
<dbReference type="Proteomes" id="UP001152592">
    <property type="component" value="Unassembled WGS sequence"/>
</dbReference>
<accession>A0A9W4J6B6</accession>
<dbReference type="InterPro" id="IPR053137">
    <property type="entry name" value="NLR-like"/>
</dbReference>
<name>A0A9W4J6B6_9EURO</name>
<dbReference type="PANTHER" id="PTHR46082">
    <property type="entry name" value="ATP/GTP-BINDING PROTEIN-RELATED"/>
    <property type="match status" value="1"/>
</dbReference>
<dbReference type="PANTHER" id="PTHR46082:SF11">
    <property type="entry name" value="AAA+ ATPASE DOMAIN-CONTAINING PROTEIN-RELATED"/>
    <property type="match status" value="1"/>
</dbReference>
<dbReference type="Gene3D" id="3.40.50.1580">
    <property type="entry name" value="Nucleoside phosphorylase domain"/>
    <property type="match status" value="1"/>
</dbReference>
<organism evidence="1 2">
    <name type="scientific">Penicillium salamii</name>
    <dbReference type="NCBI Taxonomy" id="1612424"/>
    <lineage>
        <taxon>Eukaryota</taxon>
        <taxon>Fungi</taxon>
        <taxon>Dikarya</taxon>
        <taxon>Ascomycota</taxon>
        <taxon>Pezizomycotina</taxon>
        <taxon>Eurotiomycetes</taxon>
        <taxon>Eurotiomycetidae</taxon>
        <taxon>Eurotiales</taxon>
        <taxon>Aspergillaceae</taxon>
        <taxon>Penicillium</taxon>
    </lineage>
</organism>
<dbReference type="GO" id="GO:0009116">
    <property type="term" value="P:nucleoside metabolic process"/>
    <property type="evidence" value="ECO:0007669"/>
    <property type="project" value="InterPro"/>
</dbReference>
<gene>
    <name evidence="1" type="ORF">PSALAMII_LOCUS4789</name>
</gene>